<keyword evidence="4" id="KW-1185">Reference proteome</keyword>
<dbReference type="RefSeq" id="WP_024463203.1">
    <property type="nucleotide sequence ID" value="NZ_CP062939.1"/>
</dbReference>
<evidence type="ECO:0000256" key="2">
    <source>
        <dbReference type="SAM" id="Phobius"/>
    </source>
</evidence>
<feature type="transmembrane region" description="Helical" evidence="2">
    <location>
        <begin position="68"/>
        <end position="88"/>
    </location>
</feature>
<dbReference type="eggNOG" id="ENOG50305RB">
    <property type="taxonomic scope" value="Bacteria"/>
</dbReference>
<proteinExistence type="predicted"/>
<organism evidence="3 4">
    <name type="scientific">Bifidobacterium subtile</name>
    <dbReference type="NCBI Taxonomy" id="77635"/>
    <lineage>
        <taxon>Bacteria</taxon>
        <taxon>Bacillati</taxon>
        <taxon>Actinomycetota</taxon>
        <taxon>Actinomycetes</taxon>
        <taxon>Bifidobacteriales</taxon>
        <taxon>Bifidobacteriaceae</taxon>
        <taxon>Bifidobacterium</taxon>
    </lineage>
</organism>
<dbReference type="AlphaFoldDB" id="A0A087E7Y8"/>
<dbReference type="Proteomes" id="UP000029055">
    <property type="component" value="Unassembled WGS sequence"/>
</dbReference>
<dbReference type="STRING" id="77635.BISU_0365"/>
<evidence type="ECO:0000313" key="4">
    <source>
        <dbReference type="Proteomes" id="UP000029055"/>
    </source>
</evidence>
<reference evidence="3 4" key="1">
    <citation type="submission" date="2014-03" db="EMBL/GenBank/DDBJ databases">
        <title>Genomics of Bifidobacteria.</title>
        <authorList>
            <person name="Ventura M."/>
            <person name="Milani C."/>
            <person name="Lugli G.A."/>
        </authorList>
    </citation>
    <scope>NUCLEOTIDE SEQUENCE [LARGE SCALE GENOMIC DNA]</scope>
    <source>
        <strain evidence="3 4">LMG 11597</strain>
    </source>
</reference>
<gene>
    <name evidence="3" type="ORF">BISU_0365</name>
</gene>
<keyword evidence="2" id="KW-0812">Transmembrane</keyword>
<keyword evidence="2" id="KW-0472">Membrane</keyword>
<evidence type="ECO:0000313" key="3">
    <source>
        <dbReference type="EMBL" id="KFJ03889.1"/>
    </source>
</evidence>
<sequence length="119" mass="12737">MTDEVQSQSQSQKGEELLTKAQQDQAVKSARSNDLRRLIGILFTVYGVIVTTVGIIQPGADVAKTGGIPINLWTGIGMLIVGIGFLLWNRLRPLPAEDIIASAEASARKAAVEHEGTPQ</sequence>
<dbReference type="OrthoDB" id="5196985at2"/>
<name>A0A087E7Y8_9BIFI</name>
<feature type="transmembrane region" description="Helical" evidence="2">
    <location>
        <begin position="38"/>
        <end position="56"/>
    </location>
</feature>
<protein>
    <submittedName>
        <fullName evidence="3">Membrane protein</fullName>
    </submittedName>
</protein>
<feature type="compositionally biased region" description="Polar residues" evidence="1">
    <location>
        <begin position="1"/>
        <end position="12"/>
    </location>
</feature>
<keyword evidence="2" id="KW-1133">Transmembrane helix</keyword>
<comment type="caution">
    <text evidence="3">The sequence shown here is derived from an EMBL/GenBank/DDBJ whole genome shotgun (WGS) entry which is preliminary data.</text>
</comment>
<accession>A0A087E7Y8</accession>
<evidence type="ECO:0000256" key="1">
    <source>
        <dbReference type="SAM" id="MobiDB-lite"/>
    </source>
</evidence>
<feature type="region of interest" description="Disordered" evidence="1">
    <location>
        <begin position="1"/>
        <end position="23"/>
    </location>
</feature>
<dbReference type="EMBL" id="JGZR01000006">
    <property type="protein sequence ID" value="KFJ03889.1"/>
    <property type="molecule type" value="Genomic_DNA"/>
</dbReference>